<organism evidence="9 10">
    <name type="scientific">Pseudohoeflea suaedae</name>
    <dbReference type="NCBI Taxonomy" id="877384"/>
    <lineage>
        <taxon>Bacteria</taxon>
        <taxon>Pseudomonadati</taxon>
        <taxon>Pseudomonadota</taxon>
        <taxon>Alphaproteobacteria</taxon>
        <taxon>Hyphomicrobiales</taxon>
        <taxon>Rhizobiaceae</taxon>
        <taxon>Pseudohoeflea</taxon>
    </lineage>
</organism>
<dbReference type="AlphaFoldDB" id="A0A4R5PIU3"/>
<accession>A0A4R5PIU3</accession>
<evidence type="ECO:0000313" key="10">
    <source>
        <dbReference type="Proteomes" id="UP000295131"/>
    </source>
</evidence>
<keyword evidence="2 7" id="KW-0813">Transport</keyword>
<dbReference type="PROSITE" id="PS50928">
    <property type="entry name" value="ABC_TM1"/>
    <property type="match status" value="1"/>
</dbReference>
<feature type="transmembrane region" description="Helical" evidence="7">
    <location>
        <begin position="157"/>
        <end position="181"/>
    </location>
</feature>
<dbReference type="InterPro" id="IPR000515">
    <property type="entry name" value="MetI-like"/>
</dbReference>
<name>A0A4R5PIU3_9HYPH</name>
<keyword evidence="6 7" id="KW-0472">Membrane</keyword>
<evidence type="ECO:0000256" key="3">
    <source>
        <dbReference type="ARBA" id="ARBA00022475"/>
    </source>
</evidence>
<evidence type="ECO:0000256" key="7">
    <source>
        <dbReference type="RuleBase" id="RU363032"/>
    </source>
</evidence>
<protein>
    <submittedName>
        <fullName evidence="9">ABC transporter permease</fullName>
    </submittedName>
</protein>
<dbReference type="SUPFAM" id="SSF161098">
    <property type="entry name" value="MetI-like"/>
    <property type="match status" value="1"/>
</dbReference>
<dbReference type="PANTHER" id="PTHR30151">
    <property type="entry name" value="ALKANE SULFONATE ABC TRANSPORTER-RELATED, MEMBRANE SUBUNIT"/>
    <property type="match status" value="1"/>
</dbReference>
<evidence type="ECO:0000256" key="6">
    <source>
        <dbReference type="ARBA" id="ARBA00023136"/>
    </source>
</evidence>
<feature type="domain" description="ABC transmembrane type-1" evidence="8">
    <location>
        <begin position="154"/>
        <end position="348"/>
    </location>
</feature>
<keyword evidence="4 7" id="KW-0812">Transmembrane</keyword>
<keyword evidence="10" id="KW-1185">Reference proteome</keyword>
<proteinExistence type="inferred from homology"/>
<comment type="similarity">
    <text evidence="7">Belongs to the binding-protein-dependent transport system permease family.</text>
</comment>
<feature type="transmembrane region" description="Helical" evidence="7">
    <location>
        <begin position="59"/>
        <end position="78"/>
    </location>
</feature>
<dbReference type="PANTHER" id="PTHR30151:SF7">
    <property type="entry name" value="NITRATE IMPORT PERMEASE PROTEIN NRTB"/>
    <property type="match status" value="1"/>
</dbReference>
<evidence type="ECO:0000256" key="5">
    <source>
        <dbReference type="ARBA" id="ARBA00022989"/>
    </source>
</evidence>
<evidence type="ECO:0000256" key="4">
    <source>
        <dbReference type="ARBA" id="ARBA00022692"/>
    </source>
</evidence>
<gene>
    <name evidence="9" type="ORF">E2A64_15730</name>
</gene>
<feature type="transmembrane region" description="Helical" evidence="7">
    <location>
        <begin position="201"/>
        <end position="218"/>
    </location>
</feature>
<evidence type="ECO:0000259" key="8">
    <source>
        <dbReference type="PROSITE" id="PS50928"/>
    </source>
</evidence>
<dbReference type="GO" id="GO:0005886">
    <property type="term" value="C:plasma membrane"/>
    <property type="evidence" value="ECO:0007669"/>
    <property type="project" value="UniProtKB-SubCell"/>
</dbReference>
<feature type="transmembrane region" description="Helical" evidence="7">
    <location>
        <begin position="326"/>
        <end position="344"/>
    </location>
</feature>
<feature type="transmembrane region" description="Helical" evidence="7">
    <location>
        <begin position="283"/>
        <end position="306"/>
    </location>
</feature>
<dbReference type="GO" id="GO:0055085">
    <property type="term" value="P:transmembrane transport"/>
    <property type="evidence" value="ECO:0007669"/>
    <property type="project" value="InterPro"/>
</dbReference>
<keyword evidence="3" id="KW-1003">Cell membrane</keyword>
<sequence>MTNVTDTYGTEDPAKAERRERLFQRINRIAVWLNALGLGFIPPLMRMAAGDDVREQLGILKRVLVIPMVGILAFLLLWGTLAPRINTSLGAIPGPIEVAEQAGALWKDHLAEREKATKFYERLEARNQKLTAQGQTDKVKERAYTGKPTYIDQIGTSLLTVALGFVFGTLIAVPLGIASGLSKTFNGAINPLVQIFKPVSPLAWLPIVTMVVSALYANPMDWLPKSMLISAITVTLCSLWPTLINTALGVASIDKDLVNVGKVLQLSTATTVRKLVLPSALPLIFTGLRLALGVGWMVLIAAEMLAQNPGLGKFVWDEFQNGSSDSLARIMVAVFTIGIIGFVLDRIMFALQQAFTFSANR</sequence>
<comment type="caution">
    <text evidence="9">The sequence shown here is derived from an EMBL/GenBank/DDBJ whole genome shotgun (WGS) entry which is preliminary data.</text>
</comment>
<dbReference type="Gene3D" id="1.10.3720.10">
    <property type="entry name" value="MetI-like"/>
    <property type="match status" value="1"/>
</dbReference>
<dbReference type="InterPro" id="IPR035906">
    <property type="entry name" value="MetI-like_sf"/>
</dbReference>
<feature type="transmembrane region" description="Helical" evidence="7">
    <location>
        <begin position="29"/>
        <end position="47"/>
    </location>
</feature>
<dbReference type="RefSeq" id="WP_133285440.1">
    <property type="nucleotide sequence ID" value="NZ_SMSI01000003.1"/>
</dbReference>
<comment type="subcellular location">
    <subcellularLocation>
        <location evidence="1 7">Cell membrane</location>
        <topology evidence="1 7">Multi-pass membrane protein</topology>
    </subcellularLocation>
</comment>
<dbReference type="OrthoDB" id="8138334at2"/>
<evidence type="ECO:0000256" key="2">
    <source>
        <dbReference type="ARBA" id="ARBA00022448"/>
    </source>
</evidence>
<keyword evidence="5 7" id="KW-1133">Transmembrane helix</keyword>
<dbReference type="Pfam" id="PF00528">
    <property type="entry name" value="BPD_transp_1"/>
    <property type="match status" value="1"/>
</dbReference>
<evidence type="ECO:0000256" key="1">
    <source>
        <dbReference type="ARBA" id="ARBA00004651"/>
    </source>
</evidence>
<dbReference type="Proteomes" id="UP000295131">
    <property type="component" value="Unassembled WGS sequence"/>
</dbReference>
<reference evidence="9 10" key="1">
    <citation type="journal article" date="2013" name="Int. J. Syst. Evol. Microbiol.">
        <title>Hoeflea suaedae sp. nov., an endophytic bacterium isolated from the root of the halophyte Suaeda maritima.</title>
        <authorList>
            <person name="Chung E.J."/>
            <person name="Park J.A."/>
            <person name="Pramanik P."/>
            <person name="Bibi F."/>
            <person name="Jeon C.O."/>
            <person name="Chung Y.R."/>
        </authorList>
    </citation>
    <scope>NUCLEOTIDE SEQUENCE [LARGE SCALE GENOMIC DNA]</scope>
    <source>
        <strain evidence="9 10">YC6898</strain>
    </source>
</reference>
<evidence type="ECO:0000313" key="9">
    <source>
        <dbReference type="EMBL" id="TDH35155.1"/>
    </source>
</evidence>
<dbReference type="EMBL" id="SMSI01000003">
    <property type="protein sequence ID" value="TDH35155.1"/>
    <property type="molecule type" value="Genomic_DNA"/>
</dbReference>
<dbReference type="CDD" id="cd06261">
    <property type="entry name" value="TM_PBP2"/>
    <property type="match status" value="1"/>
</dbReference>